<dbReference type="EMBL" id="VRMG01000007">
    <property type="protein sequence ID" value="TXN30396.1"/>
    <property type="molecule type" value="Genomic_DNA"/>
</dbReference>
<evidence type="ECO:0000313" key="11">
    <source>
        <dbReference type="Proteomes" id="UP000321379"/>
    </source>
</evidence>
<proteinExistence type="predicted"/>
<dbReference type="AlphaFoldDB" id="A0A5C8US33"/>
<evidence type="ECO:0000256" key="1">
    <source>
        <dbReference type="ARBA" id="ARBA00001974"/>
    </source>
</evidence>
<comment type="caution">
    <text evidence="10">The sequence shown here is derived from an EMBL/GenBank/DDBJ whole genome shotgun (WGS) entry which is preliminary data.</text>
</comment>
<sequence length="320" mass="34323">MAAPPSLKSAEVLVRSVTWQADDVVSLALEPLAGQELPSWEPGAHIDVHLDDGTSRQYSLNGSAGNGYRISVLREPAGRGGSEYLHTGVRPGARLTISGPRNHFRLESAPSYVFVAGGIGITPMLPMLDAAERAGIPWHLYYFGRRRSSLAFLEELEALGSAVTVITKDDAAPLTVDDALNAHPSDSLVYVCGPPRLSEDCARVLRLEDRTDRLRFELFAAPVSPDDRPEDDGSFTVHLAESGLDLVVPAGVSILDTVLEAGIDVMHDCAEGICGSCETAVLSGTVDHRDFVLTDREKEESGCMMICVSRSTCPILVLGL</sequence>
<evidence type="ECO:0000313" key="10">
    <source>
        <dbReference type="EMBL" id="TXN30396.1"/>
    </source>
</evidence>
<evidence type="ECO:0000256" key="3">
    <source>
        <dbReference type="ARBA" id="ARBA00022714"/>
    </source>
</evidence>
<dbReference type="SUPFAM" id="SSF52343">
    <property type="entry name" value="Ferredoxin reductase-like, C-terminal NADP-linked domain"/>
    <property type="match status" value="1"/>
</dbReference>
<keyword evidence="7" id="KW-0411">Iron-sulfur</keyword>
<dbReference type="InterPro" id="IPR001433">
    <property type="entry name" value="OxRdtase_FAD/NAD-bd"/>
</dbReference>
<keyword evidence="11" id="KW-1185">Reference proteome</keyword>
<keyword evidence="6" id="KW-0408">Iron</keyword>
<evidence type="ECO:0000256" key="5">
    <source>
        <dbReference type="ARBA" id="ARBA00023002"/>
    </source>
</evidence>
<dbReference type="InterPro" id="IPR017938">
    <property type="entry name" value="Riboflavin_synthase-like_b-brl"/>
</dbReference>
<evidence type="ECO:0000256" key="2">
    <source>
        <dbReference type="ARBA" id="ARBA00022630"/>
    </source>
</evidence>
<keyword evidence="5" id="KW-0560">Oxidoreductase</keyword>
<dbReference type="CDD" id="cd06185">
    <property type="entry name" value="PDR_like"/>
    <property type="match status" value="1"/>
</dbReference>
<organism evidence="10 11">
    <name type="scientific">Lacisediminihabitans profunda</name>
    <dbReference type="NCBI Taxonomy" id="2594790"/>
    <lineage>
        <taxon>Bacteria</taxon>
        <taxon>Bacillati</taxon>
        <taxon>Actinomycetota</taxon>
        <taxon>Actinomycetes</taxon>
        <taxon>Micrococcales</taxon>
        <taxon>Microbacteriaceae</taxon>
        <taxon>Lacisediminihabitans</taxon>
    </lineage>
</organism>
<gene>
    <name evidence="10" type="ORF">FVP33_10375</name>
</gene>
<dbReference type="PROSITE" id="PS51384">
    <property type="entry name" value="FAD_FR"/>
    <property type="match status" value="1"/>
</dbReference>
<dbReference type="SUPFAM" id="SSF54292">
    <property type="entry name" value="2Fe-2S ferredoxin-like"/>
    <property type="match status" value="1"/>
</dbReference>
<dbReference type="PROSITE" id="PS51085">
    <property type="entry name" value="2FE2S_FER_2"/>
    <property type="match status" value="1"/>
</dbReference>
<dbReference type="InterPro" id="IPR039261">
    <property type="entry name" value="FNR_nucleotide-bd"/>
</dbReference>
<dbReference type="InterPro" id="IPR001041">
    <property type="entry name" value="2Fe-2S_ferredoxin-type"/>
</dbReference>
<evidence type="ECO:0000259" key="9">
    <source>
        <dbReference type="PROSITE" id="PS51384"/>
    </source>
</evidence>
<dbReference type="GO" id="GO:0051537">
    <property type="term" value="F:2 iron, 2 sulfur cluster binding"/>
    <property type="evidence" value="ECO:0007669"/>
    <property type="project" value="UniProtKB-KW"/>
</dbReference>
<dbReference type="InterPro" id="IPR017927">
    <property type="entry name" value="FAD-bd_FR_type"/>
</dbReference>
<dbReference type="Gene3D" id="2.40.30.10">
    <property type="entry name" value="Translation factors"/>
    <property type="match status" value="1"/>
</dbReference>
<evidence type="ECO:0000259" key="8">
    <source>
        <dbReference type="PROSITE" id="PS51085"/>
    </source>
</evidence>
<dbReference type="GO" id="GO:0016491">
    <property type="term" value="F:oxidoreductase activity"/>
    <property type="evidence" value="ECO:0007669"/>
    <property type="project" value="UniProtKB-KW"/>
</dbReference>
<accession>A0A5C8US33</accession>
<evidence type="ECO:0000256" key="4">
    <source>
        <dbReference type="ARBA" id="ARBA00022723"/>
    </source>
</evidence>
<dbReference type="Gene3D" id="3.10.20.30">
    <property type="match status" value="1"/>
</dbReference>
<dbReference type="PANTHER" id="PTHR47354:SF1">
    <property type="entry name" value="CARNITINE MONOOXYGENASE REDUCTASE SUBUNIT"/>
    <property type="match status" value="1"/>
</dbReference>
<dbReference type="InterPro" id="IPR006058">
    <property type="entry name" value="2Fe2S_fd_BS"/>
</dbReference>
<reference evidence="10 11" key="1">
    <citation type="submission" date="2019-08" db="EMBL/GenBank/DDBJ databases">
        <title>Bacterial whole genome sequence for Glaciihabitans sp. CHu50b-6-2.</title>
        <authorList>
            <person name="Jin L."/>
        </authorList>
    </citation>
    <scope>NUCLEOTIDE SEQUENCE [LARGE SCALE GENOMIC DNA]</scope>
    <source>
        <strain evidence="10 11">CHu50b-6-2</strain>
    </source>
</reference>
<dbReference type="Proteomes" id="UP000321379">
    <property type="component" value="Unassembled WGS sequence"/>
</dbReference>
<dbReference type="InterPro" id="IPR012675">
    <property type="entry name" value="Beta-grasp_dom_sf"/>
</dbReference>
<dbReference type="CDD" id="cd00207">
    <property type="entry name" value="fer2"/>
    <property type="match status" value="1"/>
</dbReference>
<dbReference type="InterPro" id="IPR050415">
    <property type="entry name" value="MRET"/>
</dbReference>
<protein>
    <submittedName>
        <fullName evidence="10">Oxidoreductase</fullName>
    </submittedName>
</protein>
<dbReference type="GO" id="GO:0046872">
    <property type="term" value="F:metal ion binding"/>
    <property type="evidence" value="ECO:0007669"/>
    <property type="project" value="UniProtKB-KW"/>
</dbReference>
<dbReference type="PROSITE" id="PS00197">
    <property type="entry name" value="2FE2S_FER_1"/>
    <property type="match status" value="1"/>
</dbReference>
<keyword evidence="4" id="KW-0479">Metal-binding</keyword>
<dbReference type="Pfam" id="PF00111">
    <property type="entry name" value="Fer2"/>
    <property type="match status" value="1"/>
</dbReference>
<keyword evidence="3" id="KW-0001">2Fe-2S</keyword>
<dbReference type="Gene3D" id="3.40.50.80">
    <property type="entry name" value="Nucleotide-binding domain of ferredoxin-NADP reductase (FNR) module"/>
    <property type="match status" value="1"/>
</dbReference>
<feature type="domain" description="2Fe-2S ferredoxin-type" evidence="8">
    <location>
        <begin position="233"/>
        <end position="320"/>
    </location>
</feature>
<dbReference type="Pfam" id="PF00175">
    <property type="entry name" value="NAD_binding_1"/>
    <property type="match status" value="1"/>
</dbReference>
<feature type="domain" description="FAD-binding FR-type" evidence="9">
    <location>
        <begin position="7"/>
        <end position="107"/>
    </location>
</feature>
<comment type="cofactor">
    <cofactor evidence="1">
        <name>FAD</name>
        <dbReference type="ChEBI" id="CHEBI:57692"/>
    </cofactor>
</comment>
<dbReference type="SUPFAM" id="SSF63380">
    <property type="entry name" value="Riboflavin synthase domain-like"/>
    <property type="match status" value="1"/>
</dbReference>
<evidence type="ECO:0000256" key="7">
    <source>
        <dbReference type="ARBA" id="ARBA00023014"/>
    </source>
</evidence>
<name>A0A5C8US33_9MICO</name>
<dbReference type="RefSeq" id="WP_147783580.1">
    <property type="nucleotide sequence ID" value="NZ_VRMG01000007.1"/>
</dbReference>
<dbReference type="PANTHER" id="PTHR47354">
    <property type="entry name" value="NADH OXIDOREDUCTASE HCR"/>
    <property type="match status" value="1"/>
</dbReference>
<evidence type="ECO:0000256" key="6">
    <source>
        <dbReference type="ARBA" id="ARBA00023004"/>
    </source>
</evidence>
<keyword evidence="2" id="KW-0285">Flavoprotein</keyword>
<dbReference type="PRINTS" id="PR00409">
    <property type="entry name" value="PHDIOXRDTASE"/>
</dbReference>
<dbReference type="InterPro" id="IPR036010">
    <property type="entry name" value="2Fe-2S_ferredoxin-like_sf"/>
</dbReference>